<evidence type="ECO:0000256" key="1">
    <source>
        <dbReference type="SAM" id="Phobius"/>
    </source>
</evidence>
<dbReference type="Proteomes" id="UP000279600">
    <property type="component" value="Chromosome"/>
</dbReference>
<keyword evidence="3" id="KW-1185">Reference proteome</keyword>
<keyword evidence="1" id="KW-1133">Transmembrane helix</keyword>
<feature type="transmembrane region" description="Helical" evidence="1">
    <location>
        <begin position="280"/>
        <end position="299"/>
    </location>
</feature>
<keyword evidence="1" id="KW-0812">Transmembrane</keyword>
<dbReference type="EMBL" id="CP034549">
    <property type="protein sequence ID" value="AZQ43110.1"/>
    <property type="molecule type" value="Genomic_DNA"/>
</dbReference>
<gene>
    <name evidence="2" type="ORF">EJ995_02245</name>
</gene>
<proteinExistence type="predicted"/>
<feature type="transmembrane region" description="Helical" evidence="1">
    <location>
        <begin position="257"/>
        <end position="273"/>
    </location>
</feature>
<accession>A0A3S9MVD0</accession>
<dbReference type="OrthoDB" id="1439867at2"/>
<organism evidence="2 3">
    <name type="scientific">Nonlabens ponticola</name>
    <dbReference type="NCBI Taxonomy" id="2496866"/>
    <lineage>
        <taxon>Bacteria</taxon>
        <taxon>Pseudomonadati</taxon>
        <taxon>Bacteroidota</taxon>
        <taxon>Flavobacteriia</taxon>
        <taxon>Flavobacteriales</taxon>
        <taxon>Flavobacteriaceae</taxon>
        <taxon>Nonlabens</taxon>
    </lineage>
</organism>
<reference evidence="2 3" key="1">
    <citation type="submission" date="2018-12" db="EMBL/GenBank/DDBJ databases">
        <title>Complete genome of Nonlabens sp. MJ115.</title>
        <authorList>
            <person name="Choi H.S."/>
            <person name="Jung J."/>
        </authorList>
    </citation>
    <scope>NUCLEOTIDE SEQUENCE [LARGE SCALE GENOMIC DNA]</scope>
    <source>
        <strain evidence="2 3">MJ115</strain>
    </source>
</reference>
<feature type="transmembrane region" description="Helical" evidence="1">
    <location>
        <begin position="121"/>
        <end position="149"/>
    </location>
</feature>
<feature type="transmembrane region" description="Helical" evidence="1">
    <location>
        <begin position="156"/>
        <end position="176"/>
    </location>
</feature>
<feature type="transmembrane region" description="Helical" evidence="1">
    <location>
        <begin position="71"/>
        <end position="101"/>
    </location>
</feature>
<dbReference type="AlphaFoldDB" id="A0A3S9MVD0"/>
<sequence length="300" mass="34847">MLSRFFSTSQPFHYLISMLLLAPGSMLLSYWLHDVWQWNYVWSGLFMAFSVLVIQFIILKNELTGKNSYLLYAYTMFLLAAAISIDNWFYFLGLVLMLLALRRLLSLKNGKSVLSKIFDATFLIAVMAMIFPLTIVFLLSVFVAVFLFNRGNWRHWAIPVVALLAVFMISWIIQLYTNWTTVSQFLNGDVFLIELPFLYWQPEFLVSSVIVVASIVGLLIYILKLVDIHQRVRPRFSLLVMTGIFSLVLIILFDFRYVIFLIPLVSIFMVRAVENVQHRLWKEVLFIMPALLLLVAIFIG</sequence>
<feature type="transmembrane region" description="Helical" evidence="1">
    <location>
        <begin position="12"/>
        <end position="32"/>
    </location>
</feature>
<evidence type="ECO:0000313" key="2">
    <source>
        <dbReference type="EMBL" id="AZQ43110.1"/>
    </source>
</evidence>
<dbReference type="KEGG" id="noj:EJ995_02245"/>
<name>A0A3S9MVD0_9FLAO</name>
<feature type="transmembrane region" description="Helical" evidence="1">
    <location>
        <begin position="204"/>
        <end position="223"/>
    </location>
</feature>
<protein>
    <submittedName>
        <fullName evidence="2">Uncharacterized protein</fullName>
    </submittedName>
</protein>
<evidence type="ECO:0000313" key="3">
    <source>
        <dbReference type="Proteomes" id="UP000279600"/>
    </source>
</evidence>
<dbReference type="RefSeq" id="WP_126445197.1">
    <property type="nucleotide sequence ID" value="NZ_CP034549.1"/>
</dbReference>
<feature type="transmembrane region" description="Helical" evidence="1">
    <location>
        <begin position="38"/>
        <end position="59"/>
    </location>
</feature>
<keyword evidence="1" id="KW-0472">Membrane</keyword>
<feature type="transmembrane region" description="Helical" evidence="1">
    <location>
        <begin position="235"/>
        <end position="251"/>
    </location>
</feature>